<dbReference type="Proteomes" id="UP001151760">
    <property type="component" value="Unassembled WGS sequence"/>
</dbReference>
<keyword evidence="1" id="KW-0175">Coiled coil</keyword>
<reference evidence="2" key="2">
    <citation type="submission" date="2022-01" db="EMBL/GenBank/DDBJ databases">
        <authorList>
            <person name="Yamashiro T."/>
            <person name="Shiraishi A."/>
            <person name="Satake H."/>
            <person name="Nakayama K."/>
        </authorList>
    </citation>
    <scope>NUCLEOTIDE SEQUENCE</scope>
</reference>
<keyword evidence="3" id="KW-1185">Reference proteome</keyword>
<gene>
    <name evidence="2" type="ORF">Tco_0704794</name>
</gene>
<dbReference type="EMBL" id="BQNB010010045">
    <property type="protein sequence ID" value="GJS71953.1"/>
    <property type="molecule type" value="Genomic_DNA"/>
</dbReference>
<evidence type="ECO:0000313" key="2">
    <source>
        <dbReference type="EMBL" id="GJS71953.1"/>
    </source>
</evidence>
<comment type="caution">
    <text evidence="2">The sequence shown here is derived from an EMBL/GenBank/DDBJ whole genome shotgun (WGS) entry which is preliminary data.</text>
</comment>
<accession>A0ABQ4Y2S0</accession>
<organism evidence="2 3">
    <name type="scientific">Tanacetum coccineum</name>
    <dbReference type="NCBI Taxonomy" id="301880"/>
    <lineage>
        <taxon>Eukaryota</taxon>
        <taxon>Viridiplantae</taxon>
        <taxon>Streptophyta</taxon>
        <taxon>Embryophyta</taxon>
        <taxon>Tracheophyta</taxon>
        <taxon>Spermatophyta</taxon>
        <taxon>Magnoliopsida</taxon>
        <taxon>eudicotyledons</taxon>
        <taxon>Gunneridae</taxon>
        <taxon>Pentapetalae</taxon>
        <taxon>asterids</taxon>
        <taxon>campanulids</taxon>
        <taxon>Asterales</taxon>
        <taxon>Asteraceae</taxon>
        <taxon>Asteroideae</taxon>
        <taxon>Anthemideae</taxon>
        <taxon>Anthemidinae</taxon>
        <taxon>Tanacetum</taxon>
    </lineage>
</organism>
<proteinExistence type="predicted"/>
<name>A0ABQ4Y2S0_9ASTR</name>
<protein>
    <submittedName>
        <fullName evidence="2">Uncharacterized protein</fullName>
    </submittedName>
</protein>
<reference evidence="2" key="1">
    <citation type="journal article" date="2022" name="Int. J. Mol. Sci.">
        <title>Draft Genome of Tanacetum Coccineum: Genomic Comparison of Closely Related Tanacetum-Family Plants.</title>
        <authorList>
            <person name="Yamashiro T."/>
            <person name="Shiraishi A."/>
            <person name="Nakayama K."/>
            <person name="Satake H."/>
        </authorList>
    </citation>
    <scope>NUCLEOTIDE SEQUENCE</scope>
</reference>
<evidence type="ECO:0000313" key="3">
    <source>
        <dbReference type="Proteomes" id="UP001151760"/>
    </source>
</evidence>
<sequence length="414" mass="47731">MTAKSTGYGNVVLGVEPTWLRRCRRYHTADRRWPTALDSASSHQRALQWLAALNLGLDSPWVPFYVDTQVGGSINGASSKERMHLGSDMRVLKKDEDNNADKVDAHNMFDEMSLNKFLTKYGTVKEYFDSFNSWFSKMTLEEWFRVDLFICGLPLEFRNGVRLFNPKTLSDAYCLAKLQEFTHNDMIKNSKRPLLDSSKSKDSKEVVKNNMRLRDFDDSSKEDVKGKEKYSNGLIFDECGKDDVNCKRTELRSYGESGKEDVDGKEIECLELIAPIELNEELNELVELKDKNKCLEVTNNFASEKYEIEDKNKRMGLSSLVYGGEQDGSKEDNDLIVSDLVLRKCFDERYFEGQVGGYKNFNVFAYDSDVHNPSTKVVTCEDELYMDERKTENSEIGSAILKFDIWKWCWDLTF</sequence>
<feature type="coiled-coil region" evidence="1">
    <location>
        <begin position="278"/>
        <end position="305"/>
    </location>
</feature>
<evidence type="ECO:0000256" key="1">
    <source>
        <dbReference type="SAM" id="Coils"/>
    </source>
</evidence>